<dbReference type="OrthoDB" id="2148418at2759"/>
<comment type="subcellular location">
    <subcellularLocation>
        <location evidence="1">Cytoplasm</location>
    </subcellularLocation>
</comment>
<dbReference type="STRING" id="46835.A0A504YS18"/>
<evidence type="ECO:0000313" key="5">
    <source>
        <dbReference type="EMBL" id="TPP63425.1"/>
    </source>
</evidence>
<evidence type="ECO:0000256" key="2">
    <source>
        <dbReference type="ARBA" id="ARBA00022490"/>
    </source>
</evidence>
<keyword evidence="4" id="KW-0112">Calmodulin-binding</keyword>
<evidence type="ECO:0000256" key="4">
    <source>
        <dbReference type="ARBA" id="ARBA00022860"/>
    </source>
</evidence>
<dbReference type="GO" id="GO:0005516">
    <property type="term" value="F:calmodulin binding"/>
    <property type="evidence" value="ECO:0007669"/>
    <property type="project" value="UniProtKB-KW"/>
</dbReference>
<proteinExistence type="predicted"/>
<keyword evidence="2" id="KW-0963">Cytoplasm</keyword>
<dbReference type="GO" id="GO:0007051">
    <property type="term" value="P:spindle organization"/>
    <property type="evidence" value="ECO:0007669"/>
    <property type="project" value="TreeGrafter"/>
</dbReference>
<reference evidence="5 6" key="1">
    <citation type="submission" date="2019-04" db="EMBL/GenBank/DDBJ databases">
        <title>Annotation for the trematode Fasciola gigantica.</title>
        <authorList>
            <person name="Choi Y.-J."/>
        </authorList>
    </citation>
    <scope>NUCLEOTIDE SEQUENCE [LARGE SCALE GENOMIC DNA]</scope>
    <source>
        <strain evidence="5">Uganda_cow_1</strain>
    </source>
</reference>
<dbReference type="PANTHER" id="PTHR22706">
    <property type="entry name" value="ASSEMBLY FACTOR FOR SPINDLE MICROTUBULES"/>
    <property type="match status" value="1"/>
</dbReference>
<dbReference type="GO" id="GO:0005737">
    <property type="term" value="C:cytoplasm"/>
    <property type="evidence" value="ECO:0007669"/>
    <property type="project" value="UniProtKB-SubCell"/>
</dbReference>
<dbReference type="AlphaFoldDB" id="A0A504YS18"/>
<accession>A0A504YS18</accession>
<dbReference type="GO" id="GO:0000278">
    <property type="term" value="P:mitotic cell cycle"/>
    <property type="evidence" value="ECO:0007669"/>
    <property type="project" value="TreeGrafter"/>
</dbReference>
<keyword evidence="6" id="KW-1185">Reference proteome</keyword>
<evidence type="ECO:0000256" key="1">
    <source>
        <dbReference type="ARBA" id="ARBA00004496"/>
    </source>
</evidence>
<dbReference type="InterPro" id="IPR051185">
    <property type="entry name" value="ASPM"/>
</dbReference>
<dbReference type="InterPro" id="IPR000048">
    <property type="entry name" value="IQ_motif_EF-hand-BS"/>
</dbReference>
<gene>
    <name evidence="5" type="ORF">FGIG_12222</name>
</gene>
<dbReference type="CDD" id="cd23767">
    <property type="entry name" value="IQCD"/>
    <property type="match status" value="1"/>
</dbReference>
<comment type="caution">
    <text evidence="5">The sequence shown here is derived from an EMBL/GenBank/DDBJ whole genome shotgun (WGS) entry which is preliminary data.</text>
</comment>
<dbReference type="EMBL" id="SUNJ01005682">
    <property type="protein sequence ID" value="TPP63425.1"/>
    <property type="molecule type" value="Genomic_DNA"/>
</dbReference>
<name>A0A504YS18_FASGI</name>
<sequence>AVIRIQRAWRLSLLRRDQAASRIQRWWRVGCHVSRQLARDNRAATRIQSVWRGILTRRRVAQLALTKQEPIRSSGAGRVSCSRSHMMHLDWIDPIVARRLITVRGRLLKASKTALRGQHLASRARSAVECILRSKSVSQVFDAIKCLELCTRLSREVSYWSVNISLSKANVNSTLTLTNGPYIHLIFLHLIQSCNRSIPHEDILLSVAGTLLNIVRHRPLAECVQLWWTVPSIGSGSGDPSRWVSPALLDRTRPRLDRSESSVHVNSAGEDSSIHSRLGVTERVARKRDSSIGSLRGSEPIQTSMVEALVGILLRTCRARPGTPGVRLFARVCCVLSILCSSLPTQLVPTGSLIPVCEQLSDCLARRAPDFGYRHLHLNSAHERSINTRPHSELLREQVENVNQRGFLHTHLRKLLSCELDWHLYPIKTRPDPLVAVDYLLLTLLSKVYES</sequence>
<dbReference type="SMART" id="SM00015">
    <property type="entry name" value="IQ"/>
    <property type="match status" value="2"/>
</dbReference>
<dbReference type="GO" id="GO:0051295">
    <property type="term" value="P:establishment of meiotic spindle localization"/>
    <property type="evidence" value="ECO:0007669"/>
    <property type="project" value="TreeGrafter"/>
</dbReference>
<feature type="non-terminal residue" evidence="5">
    <location>
        <position position="1"/>
    </location>
</feature>
<dbReference type="GO" id="GO:0000922">
    <property type="term" value="C:spindle pole"/>
    <property type="evidence" value="ECO:0007669"/>
    <property type="project" value="TreeGrafter"/>
</dbReference>
<dbReference type="PANTHER" id="PTHR22706:SF1">
    <property type="entry name" value="ASSEMBLY FACTOR FOR SPINDLE MICROTUBULES"/>
    <property type="match status" value="1"/>
</dbReference>
<protein>
    <submittedName>
        <fullName evidence="5">Abnormal spindle microcephaly-associated protein</fullName>
    </submittedName>
</protein>
<dbReference type="Proteomes" id="UP000316759">
    <property type="component" value="Unassembled WGS sequence"/>
</dbReference>
<keyword evidence="3" id="KW-0677">Repeat</keyword>
<dbReference type="Gene3D" id="1.20.5.190">
    <property type="match status" value="1"/>
</dbReference>
<evidence type="ECO:0000256" key="3">
    <source>
        <dbReference type="ARBA" id="ARBA00022737"/>
    </source>
</evidence>
<dbReference type="Pfam" id="PF00612">
    <property type="entry name" value="IQ"/>
    <property type="match status" value="1"/>
</dbReference>
<dbReference type="PROSITE" id="PS50096">
    <property type="entry name" value="IQ"/>
    <property type="match status" value="1"/>
</dbReference>
<evidence type="ECO:0000313" key="6">
    <source>
        <dbReference type="Proteomes" id="UP000316759"/>
    </source>
</evidence>
<organism evidence="5 6">
    <name type="scientific">Fasciola gigantica</name>
    <name type="common">Giant liver fluke</name>
    <dbReference type="NCBI Taxonomy" id="46835"/>
    <lineage>
        <taxon>Eukaryota</taxon>
        <taxon>Metazoa</taxon>
        <taxon>Spiralia</taxon>
        <taxon>Lophotrochozoa</taxon>
        <taxon>Platyhelminthes</taxon>
        <taxon>Trematoda</taxon>
        <taxon>Digenea</taxon>
        <taxon>Plagiorchiida</taxon>
        <taxon>Echinostomata</taxon>
        <taxon>Echinostomatoidea</taxon>
        <taxon>Fasciolidae</taxon>
        <taxon>Fasciola</taxon>
    </lineage>
</organism>